<dbReference type="PIRSF" id="PIRSF021774">
    <property type="entry name" value="UCP021774"/>
    <property type="match status" value="1"/>
</dbReference>
<gene>
    <name evidence="2" type="ORF">GCM10023175_31540</name>
</gene>
<name>A0ABP8RSI8_9PSEU</name>
<proteinExistence type="predicted"/>
<evidence type="ECO:0000259" key="1">
    <source>
        <dbReference type="Pfam" id="PF03625"/>
    </source>
</evidence>
<dbReference type="InterPro" id="IPR005180">
    <property type="entry name" value="DUF302"/>
</dbReference>
<dbReference type="CDD" id="cd14797">
    <property type="entry name" value="DUF302"/>
    <property type="match status" value="1"/>
</dbReference>
<protein>
    <submittedName>
        <fullName evidence="2">DUF302 domain-containing protein</fullName>
    </submittedName>
</protein>
<dbReference type="EMBL" id="BAABGT010000036">
    <property type="protein sequence ID" value="GAA4547380.1"/>
    <property type="molecule type" value="Genomic_DNA"/>
</dbReference>
<dbReference type="SUPFAM" id="SSF103247">
    <property type="entry name" value="TT1751-like"/>
    <property type="match status" value="1"/>
</dbReference>
<evidence type="ECO:0000313" key="3">
    <source>
        <dbReference type="Proteomes" id="UP001501598"/>
    </source>
</evidence>
<dbReference type="PANTHER" id="PTHR38342:SF1">
    <property type="entry name" value="SLR5037 PROTEIN"/>
    <property type="match status" value="1"/>
</dbReference>
<evidence type="ECO:0000313" key="2">
    <source>
        <dbReference type="EMBL" id="GAA4547380.1"/>
    </source>
</evidence>
<organism evidence="2 3">
    <name type="scientific">Pseudonocardia xishanensis</name>
    <dbReference type="NCBI Taxonomy" id="630995"/>
    <lineage>
        <taxon>Bacteria</taxon>
        <taxon>Bacillati</taxon>
        <taxon>Actinomycetota</taxon>
        <taxon>Actinomycetes</taxon>
        <taxon>Pseudonocardiales</taxon>
        <taxon>Pseudonocardiaceae</taxon>
        <taxon>Pseudonocardia</taxon>
    </lineage>
</organism>
<dbReference type="Proteomes" id="UP001501598">
    <property type="component" value="Unassembled WGS sequence"/>
</dbReference>
<dbReference type="Pfam" id="PF03625">
    <property type="entry name" value="DUF302"/>
    <property type="match status" value="1"/>
</dbReference>
<keyword evidence="3" id="KW-1185">Reference proteome</keyword>
<sequence length="147" mass="15673">MTPRGADPTAETDVARTVTVPRPFAEVVPRVRAALAGQGFGVLTEIDLTATLREKRGAEIEDFVILGACNPELAERAVRIDRRVGVLLPCNVVVRDAGDHTVVQVMNPELLATVTAEPGLGPIADEAGRRIDAVLAELRDEAEAERG</sequence>
<accession>A0ABP8RSI8</accession>
<feature type="domain" description="DUF302" evidence="1">
    <location>
        <begin position="46"/>
        <end position="108"/>
    </location>
</feature>
<dbReference type="RefSeq" id="WP_345418211.1">
    <property type="nucleotide sequence ID" value="NZ_BAABGT010000036.1"/>
</dbReference>
<dbReference type="InterPro" id="IPR016796">
    <property type="entry name" value="UCP021774"/>
</dbReference>
<comment type="caution">
    <text evidence="2">The sequence shown here is derived from an EMBL/GenBank/DDBJ whole genome shotgun (WGS) entry which is preliminary data.</text>
</comment>
<dbReference type="Gene3D" id="3.30.310.70">
    <property type="entry name" value="TT1751-like domain"/>
    <property type="match status" value="1"/>
</dbReference>
<dbReference type="PANTHER" id="PTHR38342">
    <property type="entry name" value="SLR5037 PROTEIN"/>
    <property type="match status" value="1"/>
</dbReference>
<dbReference type="InterPro" id="IPR035923">
    <property type="entry name" value="TT1751-like_sf"/>
</dbReference>
<reference evidence="3" key="1">
    <citation type="journal article" date="2019" name="Int. J. Syst. Evol. Microbiol.">
        <title>The Global Catalogue of Microorganisms (GCM) 10K type strain sequencing project: providing services to taxonomists for standard genome sequencing and annotation.</title>
        <authorList>
            <consortium name="The Broad Institute Genomics Platform"/>
            <consortium name="The Broad Institute Genome Sequencing Center for Infectious Disease"/>
            <person name="Wu L."/>
            <person name="Ma J."/>
        </authorList>
    </citation>
    <scope>NUCLEOTIDE SEQUENCE [LARGE SCALE GENOMIC DNA]</scope>
    <source>
        <strain evidence="3">JCM 17906</strain>
    </source>
</reference>